<name>A0ABP9BHT6_9GAMM</name>
<evidence type="ECO:0000313" key="3">
    <source>
        <dbReference type="EMBL" id="GAA4794248.1"/>
    </source>
</evidence>
<organism evidence="3 4">
    <name type="scientific">Lysobacter hankyongensis</name>
    <dbReference type="NCBI Taxonomy" id="1176535"/>
    <lineage>
        <taxon>Bacteria</taxon>
        <taxon>Pseudomonadati</taxon>
        <taxon>Pseudomonadota</taxon>
        <taxon>Gammaproteobacteria</taxon>
        <taxon>Lysobacterales</taxon>
        <taxon>Lysobacteraceae</taxon>
        <taxon>Lysobacter</taxon>
    </lineage>
</organism>
<keyword evidence="4" id="KW-1185">Reference proteome</keyword>
<comment type="caution">
    <text evidence="3">The sequence shown here is derived from an EMBL/GenBank/DDBJ whole genome shotgun (WGS) entry which is preliminary data.</text>
</comment>
<reference evidence="4" key="1">
    <citation type="journal article" date="2019" name="Int. J. Syst. Evol. Microbiol.">
        <title>The Global Catalogue of Microorganisms (GCM) 10K type strain sequencing project: providing services to taxonomists for standard genome sequencing and annotation.</title>
        <authorList>
            <consortium name="The Broad Institute Genomics Platform"/>
            <consortium name="The Broad Institute Genome Sequencing Center for Infectious Disease"/>
            <person name="Wu L."/>
            <person name="Ma J."/>
        </authorList>
    </citation>
    <scope>NUCLEOTIDE SEQUENCE [LARGE SCALE GENOMIC DNA]</scope>
    <source>
        <strain evidence="4">JCM 18204</strain>
    </source>
</reference>
<protein>
    <submittedName>
        <fullName evidence="3">Uncharacterized protein</fullName>
    </submittedName>
</protein>
<feature type="signal peptide" evidence="2">
    <location>
        <begin position="1"/>
        <end position="22"/>
    </location>
</feature>
<dbReference type="Proteomes" id="UP001499959">
    <property type="component" value="Unassembled WGS sequence"/>
</dbReference>
<sequence>MSVSTTRLIAKWIAAAFQRVMAAGTCGMDLVGDYAQRPCGRKLAWTSRQSGPATDEDRTGGTAYSMPSFFSL</sequence>
<feature type="region of interest" description="Disordered" evidence="1">
    <location>
        <begin position="45"/>
        <end position="72"/>
    </location>
</feature>
<proteinExistence type="predicted"/>
<feature type="chain" id="PRO_5046416783" evidence="2">
    <location>
        <begin position="23"/>
        <end position="72"/>
    </location>
</feature>
<gene>
    <name evidence="3" type="ORF">GCM10023307_19780</name>
</gene>
<evidence type="ECO:0000256" key="2">
    <source>
        <dbReference type="SAM" id="SignalP"/>
    </source>
</evidence>
<evidence type="ECO:0000256" key="1">
    <source>
        <dbReference type="SAM" id="MobiDB-lite"/>
    </source>
</evidence>
<keyword evidence="2" id="KW-0732">Signal</keyword>
<dbReference type="EMBL" id="BAABJE010000010">
    <property type="protein sequence ID" value="GAA4794248.1"/>
    <property type="molecule type" value="Genomic_DNA"/>
</dbReference>
<evidence type="ECO:0000313" key="4">
    <source>
        <dbReference type="Proteomes" id="UP001499959"/>
    </source>
</evidence>
<accession>A0ABP9BHT6</accession>